<dbReference type="EMBL" id="JAXCEI010000003">
    <property type="protein sequence ID" value="MFA1538643.1"/>
    <property type="molecule type" value="Genomic_DNA"/>
</dbReference>
<comment type="caution">
    <text evidence="1">The sequence shown here is derived from an EMBL/GenBank/DDBJ whole genome shotgun (WGS) entry which is preliminary data.</text>
</comment>
<protein>
    <submittedName>
        <fullName evidence="1">Uncharacterized protein</fullName>
    </submittedName>
</protein>
<dbReference type="RefSeq" id="WP_371948113.1">
    <property type="nucleotide sequence ID" value="NZ_JAXCEI010000003.1"/>
</dbReference>
<keyword evidence="2" id="KW-1185">Reference proteome</keyword>
<reference evidence="1 2" key="1">
    <citation type="submission" date="2023-11" db="EMBL/GenBank/DDBJ databases">
        <title>Actinomadura monticuli sp. nov., isolated from volcanic ash.</title>
        <authorList>
            <person name="Lee S.D."/>
            <person name="Yang H."/>
            <person name="Kim I.S."/>
        </authorList>
    </citation>
    <scope>NUCLEOTIDE SEQUENCE [LARGE SCALE GENOMIC DNA]</scope>
    <source>
        <strain evidence="1 2">DLS-62</strain>
    </source>
</reference>
<organism evidence="1 2">
    <name type="scientific">Actinomadura monticuli</name>
    <dbReference type="NCBI Taxonomy" id="3097367"/>
    <lineage>
        <taxon>Bacteria</taxon>
        <taxon>Bacillati</taxon>
        <taxon>Actinomycetota</taxon>
        <taxon>Actinomycetes</taxon>
        <taxon>Streptosporangiales</taxon>
        <taxon>Thermomonosporaceae</taxon>
        <taxon>Actinomadura</taxon>
    </lineage>
</organism>
<accession>A0ABV4Q6E1</accession>
<sequence>MTESRRVTAEGALGAMAKIMPFGTAVFAAFVPFAAGSCPLTSGAWAAVERAVPRRRIVRVA</sequence>
<evidence type="ECO:0000313" key="2">
    <source>
        <dbReference type="Proteomes" id="UP001569963"/>
    </source>
</evidence>
<dbReference type="Proteomes" id="UP001569963">
    <property type="component" value="Unassembled WGS sequence"/>
</dbReference>
<evidence type="ECO:0000313" key="1">
    <source>
        <dbReference type="EMBL" id="MFA1538643.1"/>
    </source>
</evidence>
<gene>
    <name evidence="1" type="ORF">SM611_06840</name>
</gene>
<proteinExistence type="predicted"/>
<name>A0ABV4Q6E1_9ACTN</name>